<dbReference type="InterPro" id="IPR029058">
    <property type="entry name" value="AB_hydrolase_fold"/>
</dbReference>
<keyword evidence="5" id="KW-1185">Reference proteome</keyword>
<dbReference type="STRING" id="1079.BVIR_1685"/>
<sequence length="285" mass="30692">MMRLASRLCAFAVALMLAISGALAQQIQPAGEIIGRDSEGHAIRMVHANGIDIGYKLVGSGPPLVMIMGLGGTIEHWSPQIVAALAKEYQLIMPDNRGMGHTTANETTFTYRLFADDVIGLLDALGVKKTHVLGYSMGSTITQELLLTYPQRFDKAIIHATSTDGSHVAAVFKGRTIDNPTVARQIEATTHWKTPMDRIAAVTNQVMFVVGTADTVVYPESSKVLAAAVPGSWLVQFKNATHGLMYETPAGFSRIVLTFLDTDETVKAAEPPPMLQMGGDGNVRR</sequence>
<feature type="signal peptide" evidence="1">
    <location>
        <begin position="1"/>
        <end position="24"/>
    </location>
</feature>
<dbReference type="EMBL" id="AP014854">
    <property type="protein sequence ID" value="BAS00655.1"/>
    <property type="molecule type" value="Genomic_DNA"/>
</dbReference>
<feature type="domain" description="AB hydrolase-1" evidence="2">
    <location>
        <begin position="62"/>
        <end position="161"/>
    </location>
</feature>
<dbReference type="Pfam" id="PF00561">
    <property type="entry name" value="Abhydrolase_1"/>
    <property type="match status" value="1"/>
</dbReference>
<dbReference type="Gene3D" id="3.40.50.1820">
    <property type="entry name" value="alpha/beta hydrolase"/>
    <property type="match status" value="2"/>
</dbReference>
<dbReference type="AlphaFoldDB" id="A0A0H5BHL6"/>
<protein>
    <submittedName>
        <fullName evidence="3">Alpha/beta hydrolase fold</fullName>
    </submittedName>
    <submittedName>
        <fullName evidence="4">Putative non-heme bromoperoxidase BpoC</fullName>
        <ecNumber evidence="4">1.11.1.18</ecNumber>
    </submittedName>
</protein>
<proteinExistence type="predicted"/>
<keyword evidence="1" id="KW-0732">Signal</keyword>
<dbReference type="PANTHER" id="PTHR43433:SF5">
    <property type="entry name" value="AB HYDROLASE-1 DOMAIN-CONTAINING PROTEIN"/>
    <property type="match status" value="1"/>
</dbReference>
<organism evidence="4 5">
    <name type="scientific">Blastochloris viridis</name>
    <name type="common">Rhodopseudomonas viridis</name>
    <dbReference type="NCBI Taxonomy" id="1079"/>
    <lineage>
        <taxon>Bacteria</taxon>
        <taxon>Pseudomonadati</taxon>
        <taxon>Pseudomonadota</taxon>
        <taxon>Alphaproteobacteria</taxon>
        <taxon>Hyphomicrobiales</taxon>
        <taxon>Blastochloridaceae</taxon>
        <taxon>Blastochloris</taxon>
    </lineage>
</organism>
<dbReference type="GO" id="GO:0016787">
    <property type="term" value="F:hydrolase activity"/>
    <property type="evidence" value="ECO:0007669"/>
    <property type="project" value="UniProtKB-KW"/>
</dbReference>
<dbReference type="SUPFAM" id="SSF53474">
    <property type="entry name" value="alpha/beta-Hydrolases"/>
    <property type="match status" value="1"/>
</dbReference>
<dbReference type="OrthoDB" id="7958481at2"/>
<evidence type="ECO:0000313" key="3">
    <source>
        <dbReference type="EMBL" id="BAS00655.1"/>
    </source>
</evidence>
<dbReference type="InterPro" id="IPR000073">
    <property type="entry name" value="AB_hydrolase_1"/>
</dbReference>
<keyword evidence="4" id="KW-0560">Oxidoreductase</keyword>
<evidence type="ECO:0000256" key="1">
    <source>
        <dbReference type="SAM" id="SignalP"/>
    </source>
</evidence>
<dbReference type="Proteomes" id="UP000065734">
    <property type="component" value="Chromosome I"/>
</dbReference>
<reference evidence="5" key="3">
    <citation type="journal article" date="2016" name="Genome Announc.">
        <title>Revised genome sequence of the purple photosynthetic bacterium Blastochloris viridis.</title>
        <authorList>
            <person name="Liu L.N."/>
            <person name="Faulkner M."/>
            <person name="Liu X."/>
            <person name="Huang F."/>
            <person name="Darby A.C."/>
            <person name="Hall N."/>
        </authorList>
    </citation>
    <scope>NUCLEOTIDE SEQUENCE [LARGE SCALE GENOMIC DNA]</scope>
    <source>
        <strain evidence="5">ATCC 19567 / DSM 133 / F</strain>
    </source>
</reference>
<reference evidence="3" key="1">
    <citation type="journal article" date="2015" name="Genome Announc.">
        <title>Complete Genome Sequence of the Bacteriochlorophyll b-Producing Photosynthetic Bacterium Blastochloris viridis.</title>
        <authorList>
            <person name="Tsukatani Y."/>
            <person name="Hirose Y."/>
            <person name="Harada J."/>
            <person name="Misawa N."/>
            <person name="Mori K."/>
            <person name="Inoue K."/>
            <person name="Tamiaki H."/>
        </authorList>
    </citation>
    <scope>NUCLEOTIDE SEQUENCE [LARGE SCALE GENOMIC DNA]</scope>
    <source>
        <strain evidence="3">DSM 133</strain>
    </source>
</reference>
<keyword evidence="3" id="KW-0378">Hydrolase</keyword>
<name>A0A0H5BHL6_BLAVI</name>
<dbReference type="InterPro" id="IPR050471">
    <property type="entry name" value="AB_hydrolase"/>
</dbReference>
<dbReference type="GO" id="GO:0019806">
    <property type="term" value="F:bromide peroxidase activity"/>
    <property type="evidence" value="ECO:0007669"/>
    <property type="project" value="UniProtKB-EC"/>
</dbReference>
<dbReference type="PANTHER" id="PTHR43433">
    <property type="entry name" value="HYDROLASE, ALPHA/BETA FOLD FAMILY PROTEIN"/>
    <property type="match status" value="1"/>
</dbReference>
<dbReference type="EMBL" id="LN907867">
    <property type="protein sequence ID" value="CUU42127.1"/>
    <property type="molecule type" value="Genomic_DNA"/>
</dbReference>
<dbReference type="PATRIC" id="fig|1079.6.peg.1748"/>
<dbReference type="KEGG" id="bvr:BVIR_1685"/>
<evidence type="ECO:0000313" key="5">
    <source>
        <dbReference type="Proteomes" id="UP000065734"/>
    </source>
</evidence>
<keyword evidence="4" id="KW-0575">Peroxidase</keyword>
<evidence type="ECO:0000313" key="4">
    <source>
        <dbReference type="EMBL" id="CUU42127.1"/>
    </source>
</evidence>
<feature type="chain" id="PRO_5014229167" evidence="1">
    <location>
        <begin position="25"/>
        <end position="285"/>
    </location>
</feature>
<gene>
    <name evidence="4" type="primary">bpoC_2</name>
    <name evidence="3" type="ORF">BV133_3061</name>
    <name evidence="4" type="ORF">BVIRIDIS_11300</name>
</gene>
<dbReference type="RefSeq" id="WP_055037246.1">
    <property type="nucleotide sequence ID" value="NZ_AP014854.2"/>
</dbReference>
<reference evidence="4" key="2">
    <citation type="submission" date="2015-11" db="EMBL/GenBank/DDBJ databases">
        <authorList>
            <person name="Zhang Y."/>
            <person name="Guo Z."/>
        </authorList>
    </citation>
    <scope>NUCLEOTIDE SEQUENCE</scope>
    <source>
        <strain evidence="4">1</strain>
    </source>
</reference>
<evidence type="ECO:0000259" key="2">
    <source>
        <dbReference type="Pfam" id="PF00561"/>
    </source>
</evidence>
<accession>A0A0H5BHL6</accession>
<dbReference type="EC" id="1.11.1.18" evidence="4"/>